<dbReference type="Proteomes" id="UP000189739">
    <property type="component" value="Unassembled WGS sequence"/>
</dbReference>
<feature type="signal peptide" evidence="1">
    <location>
        <begin position="1"/>
        <end position="22"/>
    </location>
</feature>
<evidence type="ECO:0008006" key="4">
    <source>
        <dbReference type="Google" id="ProtNLM"/>
    </source>
</evidence>
<keyword evidence="1" id="KW-0732">Signal</keyword>
<dbReference type="InterPro" id="IPR031977">
    <property type="entry name" value="DUF4783"/>
</dbReference>
<protein>
    <recommendedName>
        <fullName evidence="4">DUF4783 domain-containing protein</fullName>
    </recommendedName>
</protein>
<accession>A0A1S9PEB1</accession>
<keyword evidence="3" id="KW-1185">Reference proteome</keyword>
<reference evidence="2 3" key="1">
    <citation type="submission" date="2016-07" db="EMBL/GenBank/DDBJ databases">
        <title>Genomic analysis of zinc-resistant bacterium Mucilaginibacter pedocola TBZ30.</title>
        <authorList>
            <person name="Huang J."/>
            <person name="Tang J."/>
        </authorList>
    </citation>
    <scope>NUCLEOTIDE SEQUENCE [LARGE SCALE GENOMIC DNA]</scope>
    <source>
        <strain evidence="2 3">TBZ30</strain>
    </source>
</reference>
<dbReference type="Pfam" id="PF16022">
    <property type="entry name" value="DUF4783"/>
    <property type="match status" value="1"/>
</dbReference>
<sequence>MKKLKLSPLLLLLLLAPAIGLASPVDKIADLIKQGNAHELAKYFAANIDISLSDNTNVYSRAQAELILEKFFKENRPIAATVLHRVNSSATVNYTVLQLQTDKGKYRVAYTMKEVDKQMVVIELRIEAEKT</sequence>
<dbReference type="RefSeq" id="WP_078348790.1">
    <property type="nucleotide sequence ID" value="NZ_MBTF01000014.1"/>
</dbReference>
<comment type="caution">
    <text evidence="2">The sequence shown here is derived from an EMBL/GenBank/DDBJ whole genome shotgun (WGS) entry which is preliminary data.</text>
</comment>
<evidence type="ECO:0000256" key="1">
    <source>
        <dbReference type="SAM" id="SignalP"/>
    </source>
</evidence>
<name>A0A1S9PEB1_9SPHI</name>
<organism evidence="2 3">
    <name type="scientific">Mucilaginibacter pedocola</name>
    <dbReference type="NCBI Taxonomy" id="1792845"/>
    <lineage>
        <taxon>Bacteria</taxon>
        <taxon>Pseudomonadati</taxon>
        <taxon>Bacteroidota</taxon>
        <taxon>Sphingobacteriia</taxon>
        <taxon>Sphingobacteriales</taxon>
        <taxon>Sphingobacteriaceae</taxon>
        <taxon>Mucilaginibacter</taxon>
    </lineage>
</organism>
<dbReference type="AlphaFoldDB" id="A0A1S9PEB1"/>
<evidence type="ECO:0000313" key="2">
    <source>
        <dbReference type="EMBL" id="OOQ59294.1"/>
    </source>
</evidence>
<proteinExistence type="predicted"/>
<evidence type="ECO:0000313" key="3">
    <source>
        <dbReference type="Proteomes" id="UP000189739"/>
    </source>
</evidence>
<dbReference type="EMBL" id="MBTF01000014">
    <property type="protein sequence ID" value="OOQ59294.1"/>
    <property type="molecule type" value="Genomic_DNA"/>
</dbReference>
<gene>
    <name evidence="2" type="ORF">BC343_28665</name>
</gene>
<dbReference type="OrthoDB" id="1524766at2"/>
<feature type="chain" id="PRO_5010560222" description="DUF4783 domain-containing protein" evidence="1">
    <location>
        <begin position="23"/>
        <end position="131"/>
    </location>
</feature>
<dbReference type="STRING" id="1792845.BC343_28665"/>
<dbReference type="Gene3D" id="3.10.450.50">
    <property type="match status" value="1"/>
</dbReference>